<accession>A0ABQ2KZF7</accession>
<organism evidence="2 3">
    <name type="scientific">Saccharibacillus kuerlensis</name>
    <dbReference type="NCBI Taxonomy" id="459527"/>
    <lineage>
        <taxon>Bacteria</taxon>
        <taxon>Bacillati</taxon>
        <taxon>Bacillota</taxon>
        <taxon>Bacilli</taxon>
        <taxon>Bacillales</taxon>
        <taxon>Paenibacillaceae</taxon>
        <taxon>Saccharibacillus</taxon>
    </lineage>
</organism>
<evidence type="ECO:0000259" key="1">
    <source>
        <dbReference type="PROSITE" id="PS50943"/>
    </source>
</evidence>
<keyword evidence="3" id="KW-1185">Reference proteome</keyword>
<evidence type="ECO:0000313" key="3">
    <source>
        <dbReference type="Proteomes" id="UP000606653"/>
    </source>
</evidence>
<proteinExistence type="predicted"/>
<dbReference type="Pfam" id="PF01381">
    <property type="entry name" value="HTH_3"/>
    <property type="match status" value="1"/>
</dbReference>
<feature type="domain" description="HTH cro/C1-type" evidence="1">
    <location>
        <begin position="35"/>
        <end position="89"/>
    </location>
</feature>
<protein>
    <recommendedName>
        <fullName evidence="1">HTH cro/C1-type domain-containing protein</fullName>
    </recommendedName>
</protein>
<name>A0ABQ2KZF7_9BACL</name>
<sequence>MSMIDKLIEQKKKNKPEFEQEFRKEDNRLKAAVALMKLREENGLSQRELANRIGKPQSTIARIENGSMNVSVQLLDEIAAGMDKELIIHFK</sequence>
<gene>
    <name evidence="2" type="ORF">GCM10010969_15870</name>
</gene>
<dbReference type="InterPro" id="IPR001387">
    <property type="entry name" value="Cro/C1-type_HTH"/>
</dbReference>
<dbReference type="Gene3D" id="1.10.260.40">
    <property type="entry name" value="lambda repressor-like DNA-binding domains"/>
    <property type="match status" value="1"/>
</dbReference>
<reference evidence="3" key="1">
    <citation type="journal article" date="2019" name="Int. J. Syst. Evol. Microbiol.">
        <title>The Global Catalogue of Microorganisms (GCM) 10K type strain sequencing project: providing services to taxonomists for standard genome sequencing and annotation.</title>
        <authorList>
            <consortium name="The Broad Institute Genomics Platform"/>
            <consortium name="The Broad Institute Genome Sequencing Center for Infectious Disease"/>
            <person name="Wu L."/>
            <person name="Ma J."/>
        </authorList>
    </citation>
    <scope>NUCLEOTIDE SEQUENCE [LARGE SCALE GENOMIC DNA]</scope>
    <source>
        <strain evidence="3">CGMCC 1.6964</strain>
    </source>
</reference>
<comment type="caution">
    <text evidence="2">The sequence shown here is derived from an EMBL/GenBank/DDBJ whole genome shotgun (WGS) entry which is preliminary data.</text>
</comment>
<dbReference type="RefSeq" id="WP_026293819.1">
    <property type="nucleotide sequence ID" value="NZ_BMLN01000004.1"/>
</dbReference>
<dbReference type="InterPro" id="IPR010982">
    <property type="entry name" value="Lambda_DNA-bd_dom_sf"/>
</dbReference>
<dbReference type="SMART" id="SM00530">
    <property type="entry name" value="HTH_XRE"/>
    <property type="match status" value="1"/>
</dbReference>
<dbReference type="SUPFAM" id="SSF47413">
    <property type="entry name" value="lambda repressor-like DNA-binding domains"/>
    <property type="match status" value="1"/>
</dbReference>
<dbReference type="PROSITE" id="PS50943">
    <property type="entry name" value="HTH_CROC1"/>
    <property type="match status" value="1"/>
</dbReference>
<dbReference type="Proteomes" id="UP000606653">
    <property type="component" value="Unassembled WGS sequence"/>
</dbReference>
<dbReference type="EMBL" id="BMLN01000004">
    <property type="protein sequence ID" value="GGN97714.1"/>
    <property type="molecule type" value="Genomic_DNA"/>
</dbReference>
<evidence type="ECO:0000313" key="2">
    <source>
        <dbReference type="EMBL" id="GGN97714.1"/>
    </source>
</evidence>
<dbReference type="CDD" id="cd00093">
    <property type="entry name" value="HTH_XRE"/>
    <property type="match status" value="1"/>
</dbReference>